<dbReference type="Proteomes" id="UP000245370">
    <property type="component" value="Unassembled WGS sequence"/>
</dbReference>
<organism evidence="1 2">
    <name type="scientific">Brumimicrobium oceani</name>
    <dbReference type="NCBI Taxonomy" id="2100725"/>
    <lineage>
        <taxon>Bacteria</taxon>
        <taxon>Pseudomonadati</taxon>
        <taxon>Bacteroidota</taxon>
        <taxon>Flavobacteriia</taxon>
        <taxon>Flavobacteriales</taxon>
        <taxon>Crocinitomicaceae</taxon>
        <taxon>Brumimicrobium</taxon>
    </lineage>
</organism>
<dbReference type="Pfam" id="PF13707">
    <property type="entry name" value="RloB"/>
    <property type="match status" value="1"/>
</dbReference>
<dbReference type="AlphaFoldDB" id="A0A2U2X0S2"/>
<reference evidence="1 2" key="2">
    <citation type="submission" date="2018-05" db="EMBL/GenBank/DDBJ databases">
        <authorList>
            <person name="Lanie J.A."/>
            <person name="Ng W.-L."/>
            <person name="Kazmierczak K.M."/>
            <person name="Andrzejewski T.M."/>
            <person name="Davidsen T.M."/>
            <person name="Wayne K.J."/>
            <person name="Tettelin H."/>
            <person name="Glass J.I."/>
            <person name="Rusch D."/>
            <person name="Podicherti R."/>
            <person name="Tsui H.-C.T."/>
            <person name="Winkler M.E."/>
        </authorList>
    </citation>
    <scope>NUCLEOTIDE SEQUENCE [LARGE SCALE GENOMIC DNA]</scope>
    <source>
        <strain evidence="1 2">C305</strain>
    </source>
</reference>
<proteinExistence type="predicted"/>
<evidence type="ECO:0008006" key="3">
    <source>
        <dbReference type="Google" id="ProtNLM"/>
    </source>
</evidence>
<reference evidence="1 2" key="1">
    <citation type="submission" date="2018-05" db="EMBL/GenBank/DDBJ databases">
        <title>Brumimicrobium oceani sp. nov., isolated from coastal sediment.</title>
        <authorList>
            <person name="Kou Y."/>
        </authorList>
    </citation>
    <scope>NUCLEOTIDE SEQUENCE [LARGE SCALE GENOMIC DNA]</scope>
    <source>
        <strain evidence="1 2">C305</strain>
    </source>
</reference>
<comment type="caution">
    <text evidence="1">The sequence shown here is derived from an EMBL/GenBank/DDBJ whole genome shotgun (WGS) entry which is preliminary data.</text>
</comment>
<evidence type="ECO:0000313" key="2">
    <source>
        <dbReference type="Proteomes" id="UP000245370"/>
    </source>
</evidence>
<gene>
    <name evidence="1" type="ORF">DIT68_15135</name>
</gene>
<name>A0A2U2X0S2_9FLAO</name>
<dbReference type="InterPro" id="IPR025591">
    <property type="entry name" value="RloB"/>
</dbReference>
<evidence type="ECO:0000313" key="1">
    <source>
        <dbReference type="EMBL" id="PWH81360.1"/>
    </source>
</evidence>
<accession>A0A2U2X0S2</accession>
<protein>
    <recommendedName>
        <fullName evidence="3">RloB domain-containing protein</fullName>
    </recommendedName>
</protein>
<sequence>MKKTDVKAKKPWLKKTKSSVYQLETKETFKIILIVCEGQTEKLYFESFPVLTLKVEAVDLKGQSKLKLIESTTLMLKSKDVEYDEVWCVFDMDLRNGEREFSDFDNAISKGRTLGYKIAYSNDSFELWYYLHYNYTEQKHHRKFYYKFLGERWGLNYEKSGKSYRFSKSIYLKLEEDAEASQENAIENGRRLLNIQSDLPFHQQNPVSLVYQLVVYLNENKRG</sequence>
<dbReference type="EMBL" id="QFRJ01000018">
    <property type="protein sequence ID" value="PWH81360.1"/>
    <property type="molecule type" value="Genomic_DNA"/>
</dbReference>
<dbReference type="OrthoDB" id="9796523at2"/>
<keyword evidence="2" id="KW-1185">Reference proteome</keyword>